<dbReference type="SUPFAM" id="SSF54001">
    <property type="entry name" value="Cysteine proteinases"/>
    <property type="match status" value="1"/>
</dbReference>
<proteinExistence type="predicted"/>
<dbReference type="EMBL" id="CAJNRD030001117">
    <property type="protein sequence ID" value="CAG5079575.1"/>
    <property type="molecule type" value="Genomic_DNA"/>
</dbReference>
<name>A0A8J2MGB2_COTCN</name>
<organism evidence="1 2">
    <name type="scientific">Cotesia congregata</name>
    <name type="common">Parasitoid wasp</name>
    <name type="synonym">Apanteles congregatus</name>
    <dbReference type="NCBI Taxonomy" id="51543"/>
    <lineage>
        <taxon>Eukaryota</taxon>
        <taxon>Metazoa</taxon>
        <taxon>Ecdysozoa</taxon>
        <taxon>Arthropoda</taxon>
        <taxon>Hexapoda</taxon>
        <taxon>Insecta</taxon>
        <taxon>Pterygota</taxon>
        <taxon>Neoptera</taxon>
        <taxon>Endopterygota</taxon>
        <taxon>Hymenoptera</taxon>
        <taxon>Apocrita</taxon>
        <taxon>Ichneumonoidea</taxon>
        <taxon>Braconidae</taxon>
        <taxon>Microgastrinae</taxon>
        <taxon>Cotesia</taxon>
    </lineage>
</organism>
<dbReference type="Proteomes" id="UP000786811">
    <property type="component" value="Unassembled WGS sequence"/>
</dbReference>
<evidence type="ECO:0000313" key="2">
    <source>
        <dbReference type="Proteomes" id="UP000786811"/>
    </source>
</evidence>
<comment type="caution">
    <text evidence="1">The sequence shown here is derived from an EMBL/GenBank/DDBJ whole genome shotgun (WGS) entry which is preliminary data.</text>
</comment>
<protein>
    <recommendedName>
        <fullName evidence="3">USP domain-containing protein</fullName>
    </recommendedName>
</protein>
<evidence type="ECO:0008006" key="3">
    <source>
        <dbReference type="Google" id="ProtNLM"/>
    </source>
</evidence>
<dbReference type="AlphaFoldDB" id="A0A8J2MGB2"/>
<gene>
    <name evidence="1" type="ORF">HICCMSTLAB_LOCUS3046</name>
</gene>
<dbReference type="InterPro" id="IPR038765">
    <property type="entry name" value="Papain-like_cys_pep_sf"/>
</dbReference>
<accession>A0A8J2MGB2</accession>
<dbReference type="OrthoDB" id="7701631at2759"/>
<keyword evidence="2" id="KW-1185">Reference proteome</keyword>
<sequence length="234" mass="27331">MRYRSKIVSGSTADTYERRLNILYPIYKNTEIKQKKIEKENHIALPISRTIICQDNVSSLWTRLFTNEPSIFEKNSCPTRNCKGNNIINITNFPINYATVIKYGFSSLQKAVEFDSVIYNMPCKYCHGKKRTRRQKPNVYIYIELDVKTPEETMGRKCKLRDLQTYLTLPVIDEDDNVHHFRYRLSGVAGYTNNHYIAYCRRLSGAWISYDDTTKKPNSEVSSCEVLPHGKFKD</sequence>
<reference evidence="1" key="1">
    <citation type="submission" date="2021-04" db="EMBL/GenBank/DDBJ databases">
        <authorList>
            <person name="Chebbi M.A.C M."/>
        </authorList>
    </citation>
    <scope>NUCLEOTIDE SEQUENCE</scope>
</reference>
<dbReference type="Gene3D" id="3.90.70.10">
    <property type="entry name" value="Cysteine proteinases"/>
    <property type="match status" value="1"/>
</dbReference>
<evidence type="ECO:0000313" key="1">
    <source>
        <dbReference type="EMBL" id="CAG5079575.1"/>
    </source>
</evidence>